<evidence type="ECO:0000256" key="7">
    <source>
        <dbReference type="ARBA" id="ARBA00023002"/>
    </source>
</evidence>
<evidence type="ECO:0000313" key="13">
    <source>
        <dbReference type="Proteomes" id="UP001346149"/>
    </source>
</evidence>
<proteinExistence type="inferred from homology"/>
<dbReference type="Pfam" id="PF00141">
    <property type="entry name" value="peroxidase"/>
    <property type="match status" value="1"/>
</dbReference>
<gene>
    <name evidence="12" type="ORF">SAY86_004772</name>
</gene>
<evidence type="ECO:0000256" key="5">
    <source>
        <dbReference type="ARBA" id="ARBA00022617"/>
    </source>
</evidence>
<dbReference type="Proteomes" id="UP001346149">
    <property type="component" value="Unassembled WGS sequence"/>
</dbReference>
<comment type="cofactor">
    <cofactor evidence="2">
        <name>heme b</name>
        <dbReference type="ChEBI" id="CHEBI:60344"/>
    </cofactor>
</comment>
<evidence type="ECO:0000256" key="9">
    <source>
        <dbReference type="PIRSR" id="PIRSR600823-3"/>
    </source>
</evidence>
<keyword evidence="8" id="KW-0408">Iron</keyword>
<evidence type="ECO:0000256" key="4">
    <source>
        <dbReference type="ARBA" id="ARBA00022559"/>
    </source>
</evidence>
<dbReference type="EMBL" id="JAXQNO010000001">
    <property type="protein sequence ID" value="KAK4804955.1"/>
    <property type="molecule type" value="Genomic_DNA"/>
</dbReference>
<evidence type="ECO:0000313" key="12">
    <source>
        <dbReference type="EMBL" id="KAK4804955.1"/>
    </source>
</evidence>
<protein>
    <recommendedName>
        <fullName evidence="3">peroxidase</fullName>
        <ecNumber evidence="3">1.11.1.7</ecNumber>
    </recommendedName>
</protein>
<dbReference type="GO" id="GO:0006979">
    <property type="term" value="P:response to oxidative stress"/>
    <property type="evidence" value="ECO:0007669"/>
    <property type="project" value="InterPro"/>
</dbReference>
<evidence type="ECO:0000256" key="3">
    <source>
        <dbReference type="ARBA" id="ARBA00012313"/>
    </source>
</evidence>
<keyword evidence="7" id="KW-0560">Oxidoreductase</keyword>
<dbReference type="Gene3D" id="1.10.520.10">
    <property type="match status" value="1"/>
</dbReference>
<feature type="binding site" evidence="9">
    <location>
        <position position="8"/>
    </location>
    <ligand>
        <name>Ca(2+)</name>
        <dbReference type="ChEBI" id="CHEBI:29108"/>
        <label>1</label>
    </ligand>
</feature>
<dbReference type="EC" id="1.11.1.7" evidence="3"/>
<dbReference type="GO" id="GO:0140825">
    <property type="term" value="F:lactoperoxidase activity"/>
    <property type="evidence" value="ECO:0007669"/>
    <property type="project" value="UniProtKB-EC"/>
</dbReference>
<organism evidence="12 13">
    <name type="scientific">Trapa natans</name>
    <name type="common">Water chestnut</name>
    <dbReference type="NCBI Taxonomy" id="22666"/>
    <lineage>
        <taxon>Eukaryota</taxon>
        <taxon>Viridiplantae</taxon>
        <taxon>Streptophyta</taxon>
        <taxon>Embryophyta</taxon>
        <taxon>Tracheophyta</taxon>
        <taxon>Spermatophyta</taxon>
        <taxon>Magnoliopsida</taxon>
        <taxon>eudicotyledons</taxon>
        <taxon>Gunneridae</taxon>
        <taxon>Pentapetalae</taxon>
        <taxon>rosids</taxon>
        <taxon>malvids</taxon>
        <taxon>Myrtales</taxon>
        <taxon>Lythraceae</taxon>
        <taxon>Trapa</taxon>
    </lineage>
</organism>
<feature type="domain" description="Plant heme peroxidase family profile" evidence="11">
    <location>
        <begin position="8"/>
        <end position="123"/>
    </location>
</feature>
<dbReference type="PRINTS" id="PR00461">
    <property type="entry name" value="PLPEROXIDASE"/>
</dbReference>
<feature type="binding site" evidence="9">
    <location>
        <position position="10"/>
    </location>
    <ligand>
        <name>Ca(2+)</name>
        <dbReference type="ChEBI" id="CHEBI:29108"/>
        <label>1</label>
    </ligand>
</feature>
<evidence type="ECO:0000256" key="1">
    <source>
        <dbReference type="ARBA" id="ARBA00000189"/>
    </source>
</evidence>
<comment type="similarity">
    <text evidence="10">Belongs to the peroxidase family.</text>
</comment>
<evidence type="ECO:0000259" key="11">
    <source>
        <dbReference type="PROSITE" id="PS50873"/>
    </source>
</evidence>
<sequence>MLMWLRPDGSVLLVWTTPNKVAEKDSSLNLGIGGFHVIDTVKSKFEAGAPGWSRARTLWPSPLADGVGTTGGKYYSIPSGRRDCRVSLAADAANNLSGSFFNVVQLKENFATKGLSLEEMVTL</sequence>
<keyword evidence="13" id="KW-1185">Reference proteome</keyword>
<evidence type="ECO:0000256" key="6">
    <source>
        <dbReference type="ARBA" id="ARBA00022723"/>
    </source>
</evidence>
<evidence type="ECO:0000256" key="2">
    <source>
        <dbReference type="ARBA" id="ARBA00001970"/>
    </source>
</evidence>
<accession>A0AAN7MZ62</accession>
<dbReference type="PANTHER" id="PTHR31235">
    <property type="entry name" value="PEROXIDASE 25-RELATED"/>
    <property type="match status" value="1"/>
</dbReference>
<comment type="catalytic activity">
    <reaction evidence="1">
        <text>2 a phenolic donor + H2O2 = 2 a phenolic radical donor + 2 H2O</text>
        <dbReference type="Rhea" id="RHEA:56136"/>
        <dbReference type="ChEBI" id="CHEBI:15377"/>
        <dbReference type="ChEBI" id="CHEBI:16240"/>
        <dbReference type="ChEBI" id="CHEBI:139520"/>
        <dbReference type="ChEBI" id="CHEBI:139521"/>
        <dbReference type="EC" id="1.11.1.7"/>
    </reaction>
</comment>
<feature type="binding site" evidence="9">
    <location>
        <position position="23"/>
    </location>
    <ligand>
        <name>Ca(2+)</name>
        <dbReference type="ChEBI" id="CHEBI:29108"/>
        <label>1</label>
    </ligand>
</feature>
<dbReference type="InterPro" id="IPR000823">
    <property type="entry name" value="Peroxidase_pln"/>
</dbReference>
<dbReference type="InterPro" id="IPR002016">
    <property type="entry name" value="Haem_peroxidase"/>
</dbReference>
<keyword evidence="4" id="KW-0575">Peroxidase</keyword>
<name>A0AAN7MZ62_TRANT</name>
<dbReference type="AlphaFoldDB" id="A0AAN7MZ62"/>
<reference evidence="12 13" key="1">
    <citation type="journal article" date="2023" name="Hortic Res">
        <title>Pangenome of water caltrop reveals structural variations and asymmetric subgenome divergence after allopolyploidization.</title>
        <authorList>
            <person name="Zhang X."/>
            <person name="Chen Y."/>
            <person name="Wang L."/>
            <person name="Yuan Y."/>
            <person name="Fang M."/>
            <person name="Shi L."/>
            <person name="Lu R."/>
            <person name="Comes H.P."/>
            <person name="Ma Y."/>
            <person name="Chen Y."/>
            <person name="Huang G."/>
            <person name="Zhou Y."/>
            <person name="Zheng Z."/>
            <person name="Qiu Y."/>
        </authorList>
    </citation>
    <scope>NUCLEOTIDE SEQUENCE [LARGE SCALE GENOMIC DNA]</scope>
    <source>
        <strain evidence="12">F231</strain>
    </source>
</reference>
<keyword evidence="6 9" id="KW-0479">Metal-binding</keyword>
<comment type="caution">
    <text evidence="12">The sequence shown here is derived from an EMBL/GenBank/DDBJ whole genome shotgun (WGS) entry which is preliminary data.</text>
</comment>
<keyword evidence="5" id="KW-0349">Heme</keyword>
<dbReference type="SUPFAM" id="SSF48113">
    <property type="entry name" value="Heme-dependent peroxidases"/>
    <property type="match status" value="1"/>
</dbReference>
<dbReference type="GO" id="GO:0046872">
    <property type="term" value="F:metal ion binding"/>
    <property type="evidence" value="ECO:0007669"/>
    <property type="project" value="UniProtKB-KW"/>
</dbReference>
<evidence type="ECO:0000256" key="10">
    <source>
        <dbReference type="RuleBase" id="RU004241"/>
    </source>
</evidence>
<dbReference type="InterPro" id="IPR010255">
    <property type="entry name" value="Haem_peroxidase_sf"/>
</dbReference>
<dbReference type="PROSITE" id="PS50873">
    <property type="entry name" value="PEROXIDASE_4"/>
    <property type="match status" value="1"/>
</dbReference>
<comment type="cofactor">
    <cofactor evidence="9">
        <name>Ca(2+)</name>
        <dbReference type="ChEBI" id="CHEBI:29108"/>
    </cofactor>
    <text evidence="9">Binds 2 calcium ions per subunit.</text>
</comment>
<dbReference type="GO" id="GO:0020037">
    <property type="term" value="F:heme binding"/>
    <property type="evidence" value="ECO:0007669"/>
    <property type="project" value="InterPro"/>
</dbReference>
<keyword evidence="9" id="KW-0106">Calcium</keyword>
<evidence type="ECO:0000256" key="8">
    <source>
        <dbReference type="ARBA" id="ARBA00023004"/>
    </source>
</evidence>